<comment type="caution">
    <text evidence="1">The sequence shown here is derived from an EMBL/GenBank/DDBJ whole genome shotgun (WGS) entry which is preliminary data.</text>
</comment>
<gene>
    <name evidence="1" type="ORF">VZT92_007683</name>
</gene>
<dbReference type="EMBL" id="JBCEZU010000056">
    <property type="protein sequence ID" value="KAK9535294.1"/>
    <property type="molecule type" value="Genomic_DNA"/>
</dbReference>
<proteinExistence type="predicted"/>
<accession>A0AAW1FKW2</accession>
<dbReference type="Proteomes" id="UP001488805">
    <property type="component" value="Unassembled WGS sequence"/>
</dbReference>
<name>A0AAW1FKW2_ZOAVI</name>
<reference evidence="1 2" key="1">
    <citation type="journal article" date="2024" name="Genome Biol. Evol.">
        <title>Chromosome-level genome assembly of the viviparous eelpout Zoarces viviparus.</title>
        <authorList>
            <person name="Fuhrmann N."/>
            <person name="Brasseur M.V."/>
            <person name="Bakowski C.E."/>
            <person name="Podsiadlowski L."/>
            <person name="Prost S."/>
            <person name="Krehenwinkel H."/>
            <person name="Mayer C."/>
        </authorList>
    </citation>
    <scope>NUCLEOTIDE SEQUENCE [LARGE SCALE GENOMIC DNA]</scope>
    <source>
        <strain evidence="1">NO-MEL_2022_Ind0_liver</strain>
    </source>
</reference>
<keyword evidence="2" id="KW-1185">Reference proteome</keyword>
<evidence type="ECO:0000313" key="1">
    <source>
        <dbReference type="EMBL" id="KAK9535294.1"/>
    </source>
</evidence>
<protein>
    <submittedName>
        <fullName evidence="1">Uncharacterized protein</fullName>
    </submittedName>
</protein>
<organism evidence="1 2">
    <name type="scientific">Zoarces viviparus</name>
    <name type="common">Viviparous eelpout</name>
    <name type="synonym">Blennius viviparus</name>
    <dbReference type="NCBI Taxonomy" id="48416"/>
    <lineage>
        <taxon>Eukaryota</taxon>
        <taxon>Metazoa</taxon>
        <taxon>Chordata</taxon>
        <taxon>Craniata</taxon>
        <taxon>Vertebrata</taxon>
        <taxon>Euteleostomi</taxon>
        <taxon>Actinopterygii</taxon>
        <taxon>Neopterygii</taxon>
        <taxon>Teleostei</taxon>
        <taxon>Neoteleostei</taxon>
        <taxon>Acanthomorphata</taxon>
        <taxon>Eupercaria</taxon>
        <taxon>Perciformes</taxon>
        <taxon>Cottioidei</taxon>
        <taxon>Zoarcales</taxon>
        <taxon>Zoarcidae</taxon>
        <taxon>Zoarcinae</taxon>
        <taxon>Zoarces</taxon>
    </lineage>
</organism>
<sequence length="74" mass="8454">MEAFLSEERRLGRIHGRRKRMDVDGGQAAVGDQLTTGLGGSAFGLREEVEWWLGKHCSQMRHSAEAPHHRWTRI</sequence>
<dbReference type="AlphaFoldDB" id="A0AAW1FKW2"/>
<evidence type="ECO:0000313" key="2">
    <source>
        <dbReference type="Proteomes" id="UP001488805"/>
    </source>
</evidence>